<name>A0AAD1SDI8_PELCU</name>
<feature type="region of interest" description="Disordered" evidence="1">
    <location>
        <begin position="64"/>
        <end position="83"/>
    </location>
</feature>
<evidence type="ECO:0000256" key="1">
    <source>
        <dbReference type="SAM" id="MobiDB-lite"/>
    </source>
</evidence>
<gene>
    <name evidence="2" type="ORF">PECUL_23A060895</name>
</gene>
<sequence>MGRRSQKTAAAEHRDIAPNRTHGDHAARHQYKAQCLHSPKRANRGCRADGHTPATIRSSHRLHTNDQTRFKGPVGGLSENTFC</sequence>
<reference evidence="2" key="1">
    <citation type="submission" date="2022-03" db="EMBL/GenBank/DDBJ databases">
        <authorList>
            <person name="Alioto T."/>
            <person name="Alioto T."/>
            <person name="Gomez Garrido J."/>
        </authorList>
    </citation>
    <scope>NUCLEOTIDE SEQUENCE</scope>
</reference>
<feature type="region of interest" description="Disordered" evidence="1">
    <location>
        <begin position="1"/>
        <end position="31"/>
    </location>
</feature>
<dbReference type="Proteomes" id="UP001295444">
    <property type="component" value="Chromosome 05"/>
</dbReference>
<evidence type="ECO:0000313" key="2">
    <source>
        <dbReference type="EMBL" id="CAH2297390.1"/>
    </source>
</evidence>
<feature type="compositionally biased region" description="Basic and acidic residues" evidence="1">
    <location>
        <begin position="10"/>
        <end position="27"/>
    </location>
</feature>
<accession>A0AAD1SDI8</accession>
<keyword evidence="3" id="KW-1185">Reference proteome</keyword>
<dbReference type="AlphaFoldDB" id="A0AAD1SDI8"/>
<evidence type="ECO:0000313" key="3">
    <source>
        <dbReference type="Proteomes" id="UP001295444"/>
    </source>
</evidence>
<organism evidence="2 3">
    <name type="scientific">Pelobates cultripes</name>
    <name type="common">Western spadefoot toad</name>
    <dbReference type="NCBI Taxonomy" id="61616"/>
    <lineage>
        <taxon>Eukaryota</taxon>
        <taxon>Metazoa</taxon>
        <taxon>Chordata</taxon>
        <taxon>Craniata</taxon>
        <taxon>Vertebrata</taxon>
        <taxon>Euteleostomi</taxon>
        <taxon>Amphibia</taxon>
        <taxon>Batrachia</taxon>
        <taxon>Anura</taxon>
        <taxon>Pelobatoidea</taxon>
        <taxon>Pelobatidae</taxon>
        <taxon>Pelobates</taxon>
    </lineage>
</organism>
<protein>
    <submittedName>
        <fullName evidence="2">Uncharacterized protein</fullName>
    </submittedName>
</protein>
<proteinExistence type="predicted"/>
<dbReference type="EMBL" id="OW240916">
    <property type="protein sequence ID" value="CAH2297390.1"/>
    <property type="molecule type" value="Genomic_DNA"/>
</dbReference>